<dbReference type="PANTHER" id="PTHR10009">
    <property type="entry name" value="PROTEIN YELLOW-RELATED"/>
    <property type="match status" value="1"/>
</dbReference>
<sequence>MKTIIDLLLAMVTAAAAVMMTSPVNGIGLPVARLTYIVSGAHLEWTGPGDRLRATESGEYVARNVAPARMAMRHDGVIYLAMPRLRHGVPFTLGAVEYDPCLSTIEPPVSPYPCAAAHRDSGTGTGNWTVVNVVDVHLDDGGVLWALDVGKVNLLENGAIRVVRPPMVFAFDTDTDEIVRAIDLSRATTEDSCLQSIVVDHSSTAGQFVYVSDAGLGNVIVYNVDCDSSFKVHVPVGPCGQRDVMYMAPVLANVLDMAAGRGTARYRRLYVTYLSSCDMIYVPVHVVDGSTVNLPTVNVGRKPCKMIVLGTDRGSVIYFRTDGDTREILSWDVNKLFRHENFRSVQRSRKSRIPLMVTTGFQGYQWSMESNYVDFLVGDIGCLGISTRIEPLHVHDEYPDDPCSNTVPMRCGRDPTTVKTIRPNRTKAAGRSTTIVNKRPAATIDAVEQAPRCRAVGAADHDEDVGNDTTFCRKT</sequence>
<dbReference type="Pfam" id="PF03022">
    <property type="entry name" value="MRJP"/>
    <property type="match status" value="1"/>
</dbReference>
<evidence type="ECO:0000313" key="5">
    <source>
        <dbReference type="EMBL" id="KAE9535918.1"/>
    </source>
</evidence>
<dbReference type="EMBL" id="VYZN01000025">
    <property type="protein sequence ID" value="KAE9535918.1"/>
    <property type="molecule type" value="Genomic_DNA"/>
</dbReference>
<keyword evidence="3" id="KW-0964">Secreted</keyword>
<keyword evidence="4" id="KW-0732">Signal</keyword>
<comment type="caution">
    <text evidence="5">The sequence shown here is derived from an EMBL/GenBank/DDBJ whole genome shotgun (WGS) entry which is preliminary data.</text>
</comment>
<evidence type="ECO:0000256" key="2">
    <source>
        <dbReference type="ARBA" id="ARBA00009127"/>
    </source>
</evidence>
<evidence type="ECO:0000256" key="3">
    <source>
        <dbReference type="ARBA" id="ARBA00022525"/>
    </source>
</evidence>
<evidence type="ECO:0008006" key="7">
    <source>
        <dbReference type="Google" id="ProtNLM"/>
    </source>
</evidence>
<comment type="subcellular location">
    <subcellularLocation>
        <location evidence="1">Secreted</location>
    </subcellularLocation>
</comment>
<name>A0A6G0TN98_APHGL</name>
<accession>A0A6G0TN98</accession>
<evidence type="ECO:0000313" key="6">
    <source>
        <dbReference type="Proteomes" id="UP000475862"/>
    </source>
</evidence>
<dbReference type="OrthoDB" id="9977471at2759"/>
<keyword evidence="6" id="KW-1185">Reference proteome</keyword>
<comment type="similarity">
    <text evidence="2">Belongs to the major royal jelly protein family.</text>
</comment>
<gene>
    <name evidence="5" type="ORF">AGLY_007819</name>
</gene>
<reference evidence="5 6" key="1">
    <citation type="submission" date="2019-08" db="EMBL/GenBank/DDBJ databases">
        <title>The genome of the soybean aphid Biotype 1, its phylome, world population structure and adaptation to the North American continent.</title>
        <authorList>
            <person name="Giordano R."/>
            <person name="Donthu R.K."/>
            <person name="Hernandez A.G."/>
            <person name="Wright C.L."/>
            <person name="Zimin A.V."/>
        </authorList>
    </citation>
    <scope>NUCLEOTIDE SEQUENCE [LARGE SCALE GENOMIC DNA]</scope>
    <source>
        <tissue evidence="5">Whole aphids</tissue>
    </source>
</reference>
<feature type="signal peptide" evidence="4">
    <location>
        <begin position="1"/>
        <end position="26"/>
    </location>
</feature>
<dbReference type="SUPFAM" id="SSF75011">
    <property type="entry name" value="3-carboxy-cis,cis-mucoante lactonizing enzyme"/>
    <property type="match status" value="1"/>
</dbReference>
<dbReference type="InterPro" id="IPR017996">
    <property type="entry name" value="MRJP/yellow-related"/>
</dbReference>
<feature type="non-terminal residue" evidence="5">
    <location>
        <position position="475"/>
    </location>
</feature>
<dbReference type="PANTHER" id="PTHR10009:SF6">
    <property type="entry name" value="FI16876P1"/>
    <property type="match status" value="1"/>
</dbReference>
<evidence type="ECO:0000256" key="1">
    <source>
        <dbReference type="ARBA" id="ARBA00004613"/>
    </source>
</evidence>
<proteinExistence type="inferred from homology"/>
<protein>
    <recommendedName>
        <fullName evidence="7">Bee-milk protein</fullName>
    </recommendedName>
</protein>
<dbReference type="GO" id="GO:0005576">
    <property type="term" value="C:extracellular region"/>
    <property type="evidence" value="ECO:0007669"/>
    <property type="project" value="UniProtKB-SubCell"/>
</dbReference>
<feature type="chain" id="PRO_5026043544" description="Bee-milk protein" evidence="4">
    <location>
        <begin position="27"/>
        <end position="475"/>
    </location>
</feature>
<evidence type="ECO:0000256" key="4">
    <source>
        <dbReference type="SAM" id="SignalP"/>
    </source>
</evidence>
<dbReference type="Gene3D" id="2.120.10.30">
    <property type="entry name" value="TolB, C-terminal domain"/>
    <property type="match status" value="1"/>
</dbReference>
<dbReference type="Proteomes" id="UP000475862">
    <property type="component" value="Unassembled WGS sequence"/>
</dbReference>
<organism evidence="5 6">
    <name type="scientific">Aphis glycines</name>
    <name type="common">Soybean aphid</name>
    <dbReference type="NCBI Taxonomy" id="307491"/>
    <lineage>
        <taxon>Eukaryota</taxon>
        <taxon>Metazoa</taxon>
        <taxon>Ecdysozoa</taxon>
        <taxon>Arthropoda</taxon>
        <taxon>Hexapoda</taxon>
        <taxon>Insecta</taxon>
        <taxon>Pterygota</taxon>
        <taxon>Neoptera</taxon>
        <taxon>Paraneoptera</taxon>
        <taxon>Hemiptera</taxon>
        <taxon>Sternorrhyncha</taxon>
        <taxon>Aphidomorpha</taxon>
        <taxon>Aphidoidea</taxon>
        <taxon>Aphididae</taxon>
        <taxon>Aphidini</taxon>
        <taxon>Aphis</taxon>
        <taxon>Aphis</taxon>
    </lineage>
</organism>
<dbReference type="InterPro" id="IPR011042">
    <property type="entry name" value="6-blade_b-propeller_TolB-like"/>
</dbReference>
<dbReference type="AlphaFoldDB" id="A0A6G0TN98"/>